<reference evidence="2" key="1">
    <citation type="submission" date="2018-02" db="EMBL/GenBank/DDBJ databases">
        <authorList>
            <person name="Cohen D.B."/>
            <person name="Kent A.D."/>
        </authorList>
    </citation>
    <scope>NUCLEOTIDE SEQUENCE</scope>
</reference>
<evidence type="ECO:0000256" key="1">
    <source>
        <dbReference type="SAM" id="MobiDB-lite"/>
    </source>
</evidence>
<name>A0A2N9FKG9_FAGSY</name>
<dbReference type="AlphaFoldDB" id="A0A2N9FKG9"/>
<gene>
    <name evidence="2" type="ORF">FSB_LOCUS15283</name>
</gene>
<accession>A0A2N9FKG9</accession>
<sequence>MRGGRASFIAEASTPCTASCCAAHGEAVLGVLVATWRSYLPRGPSSESSSIFVRIPTKRGKPPANRELRLAAGVAVFLTQPGSQIKSQRAERNPCAKAVVWAEKRIKFSVPCDTLFLKVLDLRETELGLKRYGLANRGHQSVFGSPQGNFPIEIPARLEKILAIQELHTVSEHVLFLKVMGSRITFQGELRFARCGPANRGYRSVSHTGGSFSDRDSSLTGGALDDPRVAHCS</sequence>
<protein>
    <submittedName>
        <fullName evidence="2">Uncharacterized protein</fullName>
    </submittedName>
</protein>
<feature type="region of interest" description="Disordered" evidence="1">
    <location>
        <begin position="204"/>
        <end position="233"/>
    </location>
</feature>
<proteinExistence type="predicted"/>
<dbReference type="EMBL" id="OIVN01000918">
    <property type="protein sequence ID" value="SPC87401.1"/>
    <property type="molecule type" value="Genomic_DNA"/>
</dbReference>
<organism evidence="2">
    <name type="scientific">Fagus sylvatica</name>
    <name type="common">Beechnut</name>
    <dbReference type="NCBI Taxonomy" id="28930"/>
    <lineage>
        <taxon>Eukaryota</taxon>
        <taxon>Viridiplantae</taxon>
        <taxon>Streptophyta</taxon>
        <taxon>Embryophyta</taxon>
        <taxon>Tracheophyta</taxon>
        <taxon>Spermatophyta</taxon>
        <taxon>Magnoliopsida</taxon>
        <taxon>eudicotyledons</taxon>
        <taxon>Gunneridae</taxon>
        <taxon>Pentapetalae</taxon>
        <taxon>rosids</taxon>
        <taxon>fabids</taxon>
        <taxon>Fagales</taxon>
        <taxon>Fagaceae</taxon>
        <taxon>Fagus</taxon>
    </lineage>
</organism>
<evidence type="ECO:0000313" key="2">
    <source>
        <dbReference type="EMBL" id="SPC87401.1"/>
    </source>
</evidence>